<reference evidence="8" key="1">
    <citation type="journal article" date="2014" name="Int. J. Syst. Evol. Microbiol.">
        <title>Complete genome of a new Firmicutes species belonging to the dominant human colonic microbiota ('Ruminococcus bicirculans') reveals two chromosomes and a selective capacity to utilize plant glucans.</title>
        <authorList>
            <consortium name="NISC Comparative Sequencing Program"/>
            <person name="Wegmann U."/>
            <person name="Louis P."/>
            <person name="Goesmann A."/>
            <person name="Henrissat B."/>
            <person name="Duncan S.H."/>
            <person name="Flint H.J."/>
        </authorList>
    </citation>
    <scope>NUCLEOTIDE SEQUENCE</scope>
    <source>
        <strain evidence="8">NBRC 108216</strain>
    </source>
</reference>
<dbReference type="EMBL" id="BSNJ01000001">
    <property type="protein sequence ID" value="GLQ19481.1"/>
    <property type="molecule type" value="Genomic_DNA"/>
</dbReference>
<keyword evidence="4 7" id="KW-1133">Transmembrane helix</keyword>
<dbReference type="InterPro" id="IPR007688">
    <property type="entry name" value="Conjugal_tfr_TrbL/VirB6"/>
</dbReference>
<protein>
    <submittedName>
        <fullName evidence="8">Conjugal transfer protein TrbL</fullName>
    </submittedName>
</protein>
<feature type="transmembrane region" description="Helical" evidence="7">
    <location>
        <begin position="43"/>
        <end position="64"/>
    </location>
</feature>
<dbReference type="Pfam" id="PF04610">
    <property type="entry name" value="TrbL"/>
    <property type="match status" value="1"/>
</dbReference>
<evidence type="ECO:0000256" key="5">
    <source>
        <dbReference type="ARBA" id="ARBA00023136"/>
    </source>
</evidence>
<sequence>MLPILQAAPPATPSDMSVIDTFMDTFSSYIDSGFGLLGSEVDFLVATLIVIDLVLAGVFWAMSSDGTVMAKFIKKVLYIGVFAYIIGNFAFLATVIFDSFAGLGLQATGTSMTAADLMRPGYIASTGFDAAAPILDTIKELTGPVAFFVNIVLIVVLFLAWLITLFAFFFLAIQLFVTIIEFKLTTLAGFILVPFALWNKTSFLAEHVLGNVVSSGIKVMVLAIIIGIGSTLFTEVTAGLAGDVTLEDAGGVILASLALFALGLFGPGIATGLVTGAPQLGAGAAVGSVAALGAAGAAGAAGAVGATKAAASGAVGAAKAASSVGGGASMAFSMGKAASGAGGLKGAAAGVSAVAQAGAGTVANAAKGQVAKAGGALKSASGKGMRGAITGTGGKISGGASTAKDAGGYGAAAIGGEAPDWAKKAANSPNRQRAESAALHGLRGGDSGGSSTGPKLKDED</sequence>
<comment type="subcellular location">
    <subcellularLocation>
        <location evidence="1">Membrane</location>
        <topology evidence="1">Multi-pass membrane protein</topology>
    </subcellularLocation>
</comment>
<feature type="transmembrane region" description="Helical" evidence="7">
    <location>
        <begin position="252"/>
        <end position="274"/>
    </location>
</feature>
<dbReference type="InterPro" id="IPR014150">
    <property type="entry name" value="Conjugal_tfr_TrbL"/>
</dbReference>
<evidence type="ECO:0000313" key="9">
    <source>
        <dbReference type="Proteomes" id="UP001161390"/>
    </source>
</evidence>
<name>A0ABQ5UW27_9PROT</name>
<feature type="transmembrane region" description="Helical" evidence="7">
    <location>
        <begin position="180"/>
        <end position="199"/>
    </location>
</feature>
<evidence type="ECO:0000256" key="1">
    <source>
        <dbReference type="ARBA" id="ARBA00004141"/>
    </source>
</evidence>
<organism evidence="8 9">
    <name type="scientific">Algimonas porphyrae</name>
    <dbReference type="NCBI Taxonomy" id="1128113"/>
    <lineage>
        <taxon>Bacteria</taxon>
        <taxon>Pseudomonadati</taxon>
        <taxon>Pseudomonadota</taxon>
        <taxon>Alphaproteobacteria</taxon>
        <taxon>Maricaulales</taxon>
        <taxon>Robiginitomaculaceae</taxon>
        <taxon>Algimonas</taxon>
    </lineage>
</organism>
<accession>A0ABQ5UW27</accession>
<evidence type="ECO:0000256" key="6">
    <source>
        <dbReference type="SAM" id="MobiDB-lite"/>
    </source>
</evidence>
<proteinExistence type="inferred from homology"/>
<feature type="transmembrane region" description="Helical" evidence="7">
    <location>
        <begin position="280"/>
        <end position="304"/>
    </location>
</feature>
<dbReference type="Proteomes" id="UP001161390">
    <property type="component" value="Unassembled WGS sequence"/>
</dbReference>
<evidence type="ECO:0000256" key="2">
    <source>
        <dbReference type="ARBA" id="ARBA00007802"/>
    </source>
</evidence>
<feature type="compositionally biased region" description="Gly residues" evidence="6">
    <location>
        <begin position="442"/>
        <end position="451"/>
    </location>
</feature>
<comment type="caution">
    <text evidence="8">The sequence shown here is derived from an EMBL/GenBank/DDBJ whole genome shotgun (WGS) entry which is preliminary data.</text>
</comment>
<evidence type="ECO:0000256" key="4">
    <source>
        <dbReference type="ARBA" id="ARBA00022989"/>
    </source>
</evidence>
<dbReference type="NCBIfam" id="TIGR02783">
    <property type="entry name" value="TrbL_P"/>
    <property type="match status" value="1"/>
</dbReference>
<comment type="similarity">
    <text evidence="2">Belongs to the TrbL/VirB6 family.</text>
</comment>
<keyword evidence="5 7" id="KW-0472">Membrane</keyword>
<feature type="transmembrane region" description="Helical" evidence="7">
    <location>
        <begin position="219"/>
        <end position="240"/>
    </location>
</feature>
<feature type="transmembrane region" description="Helical" evidence="7">
    <location>
        <begin position="76"/>
        <end position="97"/>
    </location>
</feature>
<reference evidence="8" key="2">
    <citation type="submission" date="2023-01" db="EMBL/GenBank/DDBJ databases">
        <title>Draft genome sequence of Algimonas porphyrae strain NBRC 108216.</title>
        <authorList>
            <person name="Sun Q."/>
            <person name="Mori K."/>
        </authorList>
    </citation>
    <scope>NUCLEOTIDE SEQUENCE</scope>
    <source>
        <strain evidence="8">NBRC 108216</strain>
    </source>
</reference>
<evidence type="ECO:0000313" key="8">
    <source>
        <dbReference type="EMBL" id="GLQ19481.1"/>
    </source>
</evidence>
<feature type="transmembrane region" description="Helical" evidence="7">
    <location>
        <begin position="145"/>
        <end position="173"/>
    </location>
</feature>
<gene>
    <name evidence="8" type="primary">trbL1</name>
    <name evidence="8" type="ORF">GCM10007854_04360</name>
</gene>
<evidence type="ECO:0000256" key="7">
    <source>
        <dbReference type="SAM" id="Phobius"/>
    </source>
</evidence>
<keyword evidence="3 7" id="KW-0812">Transmembrane</keyword>
<evidence type="ECO:0000256" key="3">
    <source>
        <dbReference type="ARBA" id="ARBA00022692"/>
    </source>
</evidence>
<dbReference type="NCBIfam" id="NF010449">
    <property type="entry name" value="PRK13875.1"/>
    <property type="match status" value="1"/>
</dbReference>
<keyword evidence="9" id="KW-1185">Reference proteome</keyword>
<feature type="region of interest" description="Disordered" evidence="6">
    <location>
        <begin position="421"/>
        <end position="460"/>
    </location>
</feature>